<organism evidence="2 3">
    <name type="scientific">Amycolatopsis keratiniphila</name>
    <dbReference type="NCBI Taxonomy" id="129921"/>
    <lineage>
        <taxon>Bacteria</taxon>
        <taxon>Bacillati</taxon>
        <taxon>Actinomycetota</taxon>
        <taxon>Actinomycetes</taxon>
        <taxon>Pseudonocardiales</taxon>
        <taxon>Pseudonocardiaceae</taxon>
        <taxon>Amycolatopsis</taxon>
        <taxon>Amycolatopsis japonica group</taxon>
    </lineage>
</organism>
<feature type="compositionally biased region" description="Low complexity" evidence="1">
    <location>
        <begin position="335"/>
        <end position="351"/>
    </location>
</feature>
<evidence type="ECO:0000313" key="2">
    <source>
        <dbReference type="EMBL" id="AGM10658.1"/>
    </source>
</evidence>
<dbReference type="PATRIC" id="fig|1156913.3.peg.8243"/>
<name>R4TKI7_9PSEU</name>
<feature type="compositionally biased region" description="Basic and acidic residues" evidence="1">
    <location>
        <begin position="317"/>
        <end position="328"/>
    </location>
</feature>
<dbReference type="HOGENOM" id="CLU_064446_0_0_11"/>
<dbReference type="SUPFAM" id="SSF140453">
    <property type="entry name" value="EsxAB dimer-like"/>
    <property type="match status" value="1"/>
</dbReference>
<dbReference type="RefSeq" id="WP_016338318.1">
    <property type="nucleotide sequence ID" value="NC_021252.1"/>
</dbReference>
<feature type="region of interest" description="Disordered" evidence="1">
    <location>
        <begin position="317"/>
        <end position="366"/>
    </location>
</feature>
<accession>R4TKI7</accession>
<dbReference type="EMBL" id="CP003410">
    <property type="protein sequence ID" value="AGM10658.1"/>
    <property type="molecule type" value="Genomic_DNA"/>
</dbReference>
<sequence length="366" mass="38269">MPETAEIRPGPGTSNPLVKTDAAGDESALEGAGIVQDFWDTAAKINSGDWAEGLANLANGAIGLVGLMADPIGTLLSAGFGWVIEHVSFLRDPLDMLVGDQVALDNMIGTWENVGKELEQVAEDLSKTVDHDSAGWKGTAADAYRAFAKDRADLYSGLAVGANAMGTLVSLCKVILAVVRTMVRDLISEALAKLVSILMRYPGPAAPAGLAAEGVPKAIQYAQKAMGWVKKLAKAFGEANKLFKQLMSAFVRVRELLAPVGKAMSRAGDSASSVMRANWNNLGAVGRGIENVSTTLGDAGKYTETLVKETLKAVGKESDKLMKDDEPKQAGIVGPNSAAPPASSARSSEAPIFDQQGGQRISGSLE</sequence>
<gene>
    <name evidence="2" type="ORF">AORI_8077</name>
</gene>
<dbReference type="KEGG" id="aoi:AORI_8077"/>
<feature type="compositionally biased region" description="Polar residues" evidence="1">
    <location>
        <begin position="356"/>
        <end position="366"/>
    </location>
</feature>
<proteinExistence type="predicted"/>
<keyword evidence="3" id="KW-1185">Reference proteome</keyword>
<dbReference type="AlphaFoldDB" id="R4TKI7"/>
<evidence type="ECO:0000313" key="3">
    <source>
        <dbReference type="Proteomes" id="UP000013968"/>
    </source>
</evidence>
<protein>
    <submittedName>
        <fullName evidence="2">Uncharacterized protein</fullName>
    </submittedName>
</protein>
<evidence type="ECO:0000256" key="1">
    <source>
        <dbReference type="SAM" id="MobiDB-lite"/>
    </source>
</evidence>
<dbReference type="InterPro" id="IPR036689">
    <property type="entry name" value="ESAT-6-like_sf"/>
</dbReference>
<reference evidence="2 3" key="1">
    <citation type="journal article" date="2013" name="BMC Genomics">
        <title>ContigScape: a Cytoscape plugin facilitating microbial genome gap closing.</title>
        <authorList>
            <person name="Tang B."/>
            <person name="Wang Q."/>
            <person name="Yang M."/>
            <person name="Xie F."/>
            <person name="Zhu Y."/>
            <person name="Zhuo Y."/>
            <person name="Wang S."/>
            <person name="Gao H."/>
            <person name="Ding X."/>
            <person name="Zhang L."/>
            <person name="Zhao G."/>
            <person name="Zheng H."/>
        </authorList>
    </citation>
    <scope>NUCLEOTIDE SEQUENCE [LARGE SCALE GENOMIC DNA]</scope>
    <source>
        <strain evidence="2 3">HCCB10007</strain>
    </source>
</reference>
<dbReference type="Proteomes" id="UP000013968">
    <property type="component" value="Chromosome"/>
</dbReference>